<comment type="caution">
    <text evidence="1">The sequence shown here is derived from an EMBL/GenBank/DDBJ whole genome shotgun (WGS) entry which is preliminary data.</text>
</comment>
<sequence length="156" mass="16945">MIKGMITSVGQLGQPVGKWQYRYQDITVTTDSGETVTGNIGSKLPNGYVVDTPISVEVTQDPQYGTKFRVFDPNRTQTTYSKPTVKPTTSNPVSSIVSTNVQIIRQCCIKAAARISAGDNDGDFAKLAKYTIAMAKDFEAYVLGRPVENKGGDIPF</sequence>
<dbReference type="AlphaFoldDB" id="A0A0F9BIN0"/>
<protein>
    <submittedName>
        <fullName evidence="1">Uncharacterized protein</fullName>
    </submittedName>
</protein>
<accession>A0A0F9BIN0</accession>
<dbReference type="EMBL" id="LAZR01037619">
    <property type="protein sequence ID" value="KKL21734.1"/>
    <property type="molecule type" value="Genomic_DNA"/>
</dbReference>
<name>A0A0F9BIN0_9ZZZZ</name>
<gene>
    <name evidence="1" type="ORF">LCGC14_2442490</name>
</gene>
<reference evidence="1" key="1">
    <citation type="journal article" date="2015" name="Nature">
        <title>Complex archaea that bridge the gap between prokaryotes and eukaryotes.</title>
        <authorList>
            <person name="Spang A."/>
            <person name="Saw J.H."/>
            <person name="Jorgensen S.L."/>
            <person name="Zaremba-Niedzwiedzka K."/>
            <person name="Martijn J."/>
            <person name="Lind A.E."/>
            <person name="van Eijk R."/>
            <person name="Schleper C."/>
            <person name="Guy L."/>
            <person name="Ettema T.J."/>
        </authorList>
    </citation>
    <scope>NUCLEOTIDE SEQUENCE</scope>
</reference>
<organism evidence="1">
    <name type="scientific">marine sediment metagenome</name>
    <dbReference type="NCBI Taxonomy" id="412755"/>
    <lineage>
        <taxon>unclassified sequences</taxon>
        <taxon>metagenomes</taxon>
        <taxon>ecological metagenomes</taxon>
    </lineage>
</organism>
<evidence type="ECO:0000313" key="1">
    <source>
        <dbReference type="EMBL" id="KKL21734.1"/>
    </source>
</evidence>
<proteinExistence type="predicted"/>